<dbReference type="Proteomes" id="UP000243900">
    <property type="component" value="Unassembled WGS sequence"/>
</dbReference>
<dbReference type="Pfam" id="PF19742">
    <property type="entry name" value="DUF6231"/>
    <property type="match status" value="1"/>
</dbReference>
<proteinExistence type="predicted"/>
<reference evidence="2" key="1">
    <citation type="submission" date="2018-02" db="EMBL/GenBank/DDBJ databases">
        <title>Genome sequencing of Solimonas sp. HR-BB.</title>
        <authorList>
            <person name="Lee Y."/>
            <person name="Jeon C.O."/>
        </authorList>
    </citation>
    <scope>NUCLEOTIDE SEQUENCE [LARGE SCALE GENOMIC DNA]</scope>
    <source>
        <strain evidence="2">HR-E</strain>
    </source>
</reference>
<accession>A0A2P6AU45</accession>
<comment type="caution">
    <text evidence="1">The sequence shown here is derived from an EMBL/GenBank/DDBJ whole genome shotgun (WGS) entry which is preliminary data.</text>
</comment>
<dbReference type="AlphaFoldDB" id="A0A2P6AU45"/>
<dbReference type="EMBL" id="PTQZ01000032">
    <property type="protein sequence ID" value="PQA49356.1"/>
    <property type="molecule type" value="Genomic_DNA"/>
</dbReference>
<evidence type="ECO:0000313" key="2">
    <source>
        <dbReference type="Proteomes" id="UP000243900"/>
    </source>
</evidence>
<gene>
    <name evidence="1" type="ORF">C5O18_02645</name>
</gene>
<keyword evidence="2" id="KW-1185">Reference proteome</keyword>
<dbReference type="InterPro" id="IPR046199">
    <property type="entry name" value="DUF6231"/>
</dbReference>
<protein>
    <submittedName>
        <fullName evidence="1">Uncharacterized protein</fullName>
    </submittedName>
</protein>
<organism evidence="1 2">
    <name type="scientific">Amnimonas aquatica</name>
    <dbReference type="NCBI Taxonomy" id="2094561"/>
    <lineage>
        <taxon>Bacteria</taxon>
        <taxon>Pseudomonadati</taxon>
        <taxon>Pseudomonadota</taxon>
        <taxon>Gammaproteobacteria</taxon>
        <taxon>Moraxellales</taxon>
        <taxon>Moraxellaceae</taxon>
        <taxon>Amnimonas</taxon>
    </lineage>
</organism>
<evidence type="ECO:0000313" key="1">
    <source>
        <dbReference type="EMBL" id="PQA49356.1"/>
    </source>
</evidence>
<name>A0A2P6AU45_9GAMM</name>
<sequence length="95" mass="11282">MTLLPPTLAPRDALHLLSALRDLHARQLLAFVPVTTWGWQDDTLLALALQRQARFEQDGTLYEAWSYDIRTYKAVPDWLNPRFWANPDNWNKYRW</sequence>